<accession>A0A4S1XEW4</accession>
<dbReference type="OrthoDB" id="9799891at2"/>
<feature type="region of interest" description="Disordered" evidence="1">
    <location>
        <begin position="1"/>
        <end position="21"/>
    </location>
</feature>
<sequence>MPPPAAPTKDPRERPLRTDSVYVPPPAFAFRVDIDGAESDTSFQEVSGLEVQFETEDVVEGGQNRFVHRLPTRTKYSNLVLKRGVVTQKSPFGGWVSHALSGGLVQQRGGGRKTIGIKLINEKRQPLVAWDVFGAYPLRWEHTPLNAMGNDVLIETVELSYQFFQRQNFPQAA</sequence>
<gene>
    <name evidence="2" type="ORF">E5A73_08390</name>
</gene>
<dbReference type="PANTHER" id="PTHR38009">
    <property type="entry name" value="CONSERVED HYPOTHETICAL PHAGE TAIL PROTEIN"/>
    <property type="match status" value="1"/>
</dbReference>
<dbReference type="PANTHER" id="PTHR38009:SF1">
    <property type="entry name" value="CONSERVED HYPOTHETICAL PHAGE TAIL PROTEIN"/>
    <property type="match status" value="1"/>
</dbReference>
<evidence type="ECO:0000313" key="2">
    <source>
        <dbReference type="EMBL" id="TGX54130.1"/>
    </source>
</evidence>
<keyword evidence="3" id="KW-1185">Reference proteome</keyword>
<dbReference type="RefSeq" id="WP_135963369.1">
    <property type="nucleotide sequence ID" value="NZ_SRXT01000003.1"/>
</dbReference>
<dbReference type="EMBL" id="SRXT01000003">
    <property type="protein sequence ID" value="TGX54130.1"/>
    <property type="molecule type" value="Genomic_DNA"/>
</dbReference>
<dbReference type="InterPro" id="IPR011747">
    <property type="entry name" value="CHP02241"/>
</dbReference>
<protein>
    <submittedName>
        <fullName evidence="2">Phage tail protein</fullName>
    </submittedName>
</protein>
<name>A0A4S1XEW4_9SPHN</name>
<dbReference type="Pfam" id="PF06841">
    <property type="entry name" value="Phage_T4_gp19"/>
    <property type="match status" value="1"/>
</dbReference>
<organism evidence="2 3">
    <name type="scientific">Sphingomonas gei</name>
    <dbReference type="NCBI Taxonomy" id="1395960"/>
    <lineage>
        <taxon>Bacteria</taxon>
        <taxon>Pseudomonadati</taxon>
        <taxon>Pseudomonadota</taxon>
        <taxon>Alphaproteobacteria</taxon>
        <taxon>Sphingomonadales</taxon>
        <taxon>Sphingomonadaceae</taxon>
        <taxon>Sphingomonas</taxon>
    </lineage>
</organism>
<proteinExistence type="predicted"/>
<dbReference type="InterPro" id="IPR010667">
    <property type="entry name" value="Phage_T4_Gp19"/>
</dbReference>
<dbReference type="GO" id="GO:0005198">
    <property type="term" value="F:structural molecule activity"/>
    <property type="evidence" value="ECO:0007669"/>
    <property type="project" value="InterPro"/>
</dbReference>
<reference evidence="2 3" key="1">
    <citation type="submission" date="2019-04" db="EMBL/GenBank/DDBJ databases">
        <title>Sphingomonas psychrotolerans sp. nov., isolated from soil in the Tianshan Mountains, Xinjiang, China.</title>
        <authorList>
            <person name="Luo Y."/>
            <person name="Sheng H."/>
        </authorList>
    </citation>
    <scope>NUCLEOTIDE SEQUENCE [LARGE SCALE GENOMIC DNA]</scope>
    <source>
        <strain evidence="2 3">ZFGT-11</strain>
    </source>
</reference>
<comment type="caution">
    <text evidence="2">The sequence shown here is derived from an EMBL/GenBank/DDBJ whole genome shotgun (WGS) entry which is preliminary data.</text>
</comment>
<dbReference type="Proteomes" id="UP000306147">
    <property type="component" value="Unassembled WGS sequence"/>
</dbReference>
<dbReference type="NCBIfam" id="TIGR02241">
    <property type="entry name" value="conserved hypothetical phage tail region protein"/>
    <property type="match status" value="1"/>
</dbReference>
<evidence type="ECO:0000313" key="3">
    <source>
        <dbReference type="Proteomes" id="UP000306147"/>
    </source>
</evidence>
<dbReference type="AlphaFoldDB" id="A0A4S1XEW4"/>
<evidence type="ECO:0000256" key="1">
    <source>
        <dbReference type="SAM" id="MobiDB-lite"/>
    </source>
</evidence>